<gene>
    <name evidence="2" type="ORF">Sdiek1_0052</name>
</gene>
<protein>
    <recommendedName>
        <fullName evidence="4">ParB/Sulfiredoxin domain-containing protein</fullName>
    </recommendedName>
</protein>
<accession>A0A1Y0HH12</accession>
<keyword evidence="3" id="KW-1185">Reference proteome</keyword>
<dbReference type="Proteomes" id="UP000196005">
    <property type="component" value="Chromosome"/>
</dbReference>
<evidence type="ECO:0000313" key="3">
    <source>
        <dbReference type="Proteomes" id="UP000196005"/>
    </source>
</evidence>
<name>A0A1Y0HH12_9BACT</name>
<evidence type="ECO:0000256" key="1">
    <source>
        <dbReference type="SAM" id="MobiDB-lite"/>
    </source>
</evidence>
<dbReference type="AlphaFoldDB" id="A0A1Y0HH12"/>
<reference evidence="3" key="1">
    <citation type="submission" date="2017-05" db="EMBL/GenBank/DDBJ databases">
        <title>Dechlorination kinetics govern the competition between two new strains of the genus Sulfurospirillum.</title>
        <authorList>
            <person name="Buttet G.F."/>
            <person name="Murray A.M."/>
            <person name="Goris T."/>
            <person name="Burion M."/>
            <person name="Lin B."/>
            <person name="Rolle M."/>
            <person name="Maillard J."/>
        </authorList>
    </citation>
    <scope>NUCLEOTIDE SEQUENCE [LARGE SCALE GENOMIC DNA]</scope>
    <source>
        <strain evidence="3">SL2-1</strain>
    </source>
</reference>
<sequence length="461" mass="52922">MAKIDFNEIQKVSINDLILDTQNPRLNEQPDENACIHAILNGKEQDIINLAKDIADNDLYPERIIASQHPSLPNKWIVRDGNRRIAAIKLLHEPRKAPPAIASKFEEISKKLHNFPSKVNITVFKSESDLLRFLHLKHTGKNDGVGQVEWGAISKALYSEKTGERNQNIKALNLLRWAVENKIIHTFDDNFPISTLADRLMSKERLYQIGFELQGNQIKLIKEPTSTINKVKHIIVDIQSGNLDSRGLNAAEAQKEYIDKLCEIYGDGTIKEEISTLESNKPMRDNTNQVQEPKEDSLDEDNVPPPKPSQRPIPENQQDRKKLFIRNRVPFSIPIEERKAAKILAELKSIEIKSLPIAAAMLLRSLIEYATEYYLRNNSIICSDTRFAPKVRKCAEHMLQNNKITTNKKLVLEKRMSNEGDMMNVNTLHAYVHSPNFHPDYQTLNAFWDEIEFYVTECWNT</sequence>
<feature type="region of interest" description="Disordered" evidence="1">
    <location>
        <begin position="276"/>
        <end position="320"/>
    </location>
</feature>
<organism evidence="2 3">
    <name type="scientific">Sulfurospirillum diekertiae</name>
    <dbReference type="NCBI Taxonomy" id="1854492"/>
    <lineage>
        <taxon>Bacteria</taxon>
        <taxon>Pseudomonadati</taxon>
        <taxon>Campylobacterota</taxon>
        <taxon>Epsilonproteobacteria</taxon>
        <taxon>Campylobacterales</taxon>
        <taxon>Sulfurospirillaceae</taxon>
        <taxon>Sulfurospirillum</taxon>
    </lineage>
</organism>
<dbReference type="EMBL" id="CP021416">
    <property type="protein sequence ID" value="ARU47240.1"/>
    <property type="molecule type" value="Genomic_DNA"/>
</dbReference>
<dbReference type="RefSeq" id="WP_087437365.1">
    <property type="nucleotide sequence ID" value="NZ_CP021416.1"/>
</dbReference>
<dbReference type="KEGG" id="suls:Sdiek1_0052"/>
<evidence type="ECO:0000313" key="2">
    <source>
        <dbReference type="EMBL" id="ARU47240.1"/>
    </source>
</evidence>
<evidence type="ECO:0008006" key="4">
    <source>
        <dbReference type="Google" id="ProtNLM"/>
    </source>
</evidence>
<dbReference type="OrthoDB" id="9769293at2"/>
<proteinExistence type="predicted"/>